<evidence type="ECO:0000256" key="2">
    <source>
        <dbReference type="ARBA" id="ARBA00022475"/>
    </source>
</evidence>
<dbReference type="EMBL" id="BAABEP010000009">
    <property type="protein sequence ID" value="GAA3722299.1"/>
    <property type="molecule type" value="Genomic_DNA"/>
</dbReference>
<dbReference type="Gene3D" id="1.20.1740.10">
    <property type="entry name" value="Amino acid/polyamine transporter I"/>
    <property type="match status" value="1"/>
</dbReference>
<dbReference type="Pfam" id="PF13520">
    <property type="entry name" value="AA_permease_2"/>
    <property type="match status" value="1"/>
</dbReference>
<evidence type="ECO:0000313" key="9">
    <source>
        <dbReference type="Proteomes" id="UP001499884"/>
    </source>
</evidence>
<feature type="transmembrane region" description="Helical" evidence="7">
    <location>
        <begin position="140"/>
        <end position="163"/>
    </location>
</feature>
<feature type="transmembrane region" description="Helical" evidence="7">
    <location>
        <begin position="232"/>
        <end position="257"/>
    </location>
</feature>
<evidence type="ECO:0000256" key="1">
    <source>
        <dbReference type="ARBA" id="ARBA00004651"/>
    </source>
</evidence>
<dbReference type="PANTHER" id="PTHR42770:SF13">
    <property type="entry name" value="L-METHIONINE_BRANCHED-CHAIN AMINO ACID EXPORTER YJEH"/>
    <property type="match status" value="1"/>
</dbReference>
<evidence type="ECO:0000256" key="7">
    <source>
        <dbReference type="SAM" id="Phobius"/>
    </source>
</evidence>
<evidence type="ECO:0000256" key="6">
    <source>
        <dbReference type="SAM" id="MobiDB-lite"/>
    </source>
</evidence>
<feature type="transmembrane region" description="Helical" evidence="7">
    <location>
        <begin position="200"/>
        <end position="220"/>
    </location>
</feature>
<feature type="transmembrane region" description="Helical" evidence="7">
    <location>
        <begin position="89"/>
        <end position="109"/>
    </location>
</feature>
<dbReference type="Proteomes" id="UP001499884">
    <property type="component" value="Unassembled WGS sequence"/>
</dbReference>
<protein>
    <recommendedName>
        <fullName evidence="10">Amino acid permease</fullName>
    </recommendedName>
</protein>
<dbReference type="PANTHER" id="PTHR42770">
    <property type="entry name" value="AMINO ACID TRANSPORTER-RELATED"/>
    <property type="match status" value="1"/>
</dbReference>
<reference evidence="9" key="1">
    <citation type="journal article" date="2019" name="Int. J. Syst. Evol. Microbiol.">
        <title>The Global Catalogue of Microorganisms (GCM) 10K type strain sequencing project: providing services to taxonomists for standard genome sequencing and annotation.</title>
        <authorList>
            <consortium name="The Broad Institute Genomics Platform"/>
            <consortium name="The Broad Institute Genome Sequencing Center for Infectious Disease"/>
            <person name="Wu L."/>
            <person name="Ma J."/>
        </authorList>
    </citation>
    <scope>NUCLEOTIDE SEQUENCE [LARGE SCALE GENOMIC DNA]</scope>
    <source>
        <strain evidence="9">JCM 30846</strain>
    </source>
</reference>
<feature type="region of interest" description="Disordered" evidence="6">
    <location>
        <begin position="448"/>
        <end position="471"/>
    </location>
</feature>
<gene>
    <name evidence="8" type="ORF">GCM10023082_20130</name>
</gene>
<evidence type="ECO:0000256" key="3">
    <source>
        <dbReference type="ARBA" id="ARBA00022692"/>
    </source>
</evidence>
<comment type="subcellular location">
    <subcellularLocation>
        <location evidence="1">Cell membrane</location>
        <topology evidence="1">Multi-pass membrane protein</topology>
    </subcellularLocation>
</comment>
<evidence type="ECO:0008006" key="10">
    <source>
        <dbReference type="Google" id="ProtNLM"/>
    </source>
</evidence>
<dbReference type="PIRSF" id="PIRSF006060">
    <property type="entry name" value="AA_transporter"/>
    <property type="match status" value="1"/>
</dbReference>
<evidence type="ECO:0000256" key="4">
    <source>
        <dbReference type="ARBA" id="ARBA00022989"/>
    </source>
</evidence>
<accession>A0ABP7EQI5</accession>
<feature type="transmembrane region" description="Helical" evidence="7">
    <location>
        <begin position="384"/>
        <end position="403"/>
    </location>
</feature>
<comment type="caution">
    <text evidence="8">The sequence shown here is derived from an EMBL/GenBank/DDBJ whole genome shotgun (WGS) entry which is preliminary data.</text>
</comment>
<feature type="transmembrane region" description="Helical" evidence="7">
    <location>
        <begin position="415"/>
        <end position="445"/>
    </location>
</feature>
<keyword evidence="4 7" id="KW-1133">Transmembrane helix</keyword>
<keyword evidence="5 7" id="KW-0472">Membrane</keyword>
<dbReference type="InterPro" id="IPR050367">
    <property type="entry name" value="APC_superfamily"/>
</dbReference>
<sequence length="471" mass="45711">MDETPAQPPAPRPPQRHPGTARVGDTAPAAGPVPGAVVTRAAPAAARSGTAAVGGGVLTASRATALYVGALLGPSLLLLPGLAARQAGAAAVLAWGVLLALSALLAFVFSRLGTAFGSRAGVAGYAAAGLGPAAGRTAGWAFCLGVITGAPVVCLIGGQYLAAAVGRPGSGAAFAGALLALVLLLRLAGATSGARVQLPLVGLLLALLVTAVAASAHRAAAAHWHPFLGHGWGGVAGAAGHLMLAFVGWEAAAPLTARLDDAPRRLPRVIAAAFVITSAVYLSLAVALQAVLGPGAATNTPLAALLAAGVGPAGPWLTAGTALLLTLGVTNAYLAGAAATAEHLLRPPGRGAARGSPGPLLTVGAAAFGAVLLGLSALRLMDVSLLVALPTAFFLLVYLVSCASATRLLRGPARWAAAAAALATLALLAADGPVAAAALAAALAAGSARRPPGRGATRSRRAGGSCRGRTH</sequence>
<evidence type="ECO:0000313" key="8">
    <source>
        <dbReference type="EMBL" id="GAA3722299.1"/>
    </source>
</evidence>
<feature type="transmembrane region" description="Helical" evidence="7">
    <location>
        <begin position="269"/>
        <end position="292"/>
    </location>
</feature>
<organism evidence="8 9">
    <name type="scientific">Streptomyces tremellae</name>
    <dbReference type="NCBI Taxonomy" id="1124239"/>
    <lineage>
        <taxon>Bacteria</taxon>
        <taxon>Bacillati</taxon>
        <taxon>Actinomycetota</taxon>
        <taxon>Actinomycetes</taxon>
        <taxon>Kitasatosporales</taxon>
        <taxon>Streptomycetaceae</taxon>
        <taxon>Streptomyces</taxon>
    </lineage>
</organism>
<feature type="transmembrane region" description="Helical" evidence="7">
    <location>
        <begin position="169"/>
        <end position="188"/>
    </location>
</feature>
<keyword evidence="9" id="KW-1185">Reference proteome</keyword>
<feature type="transmembrane region" description="Helical" evidence="7">
    <location>
        <begin position="316"/>
        <end position="339"/>
    </location>
</feature>
<name>A0ABP7EQI5_9ACTN</name>
<feature type="compositionally biased region" description="Pro residues" evidence="6">
    <location>
        <begin position="1"/>
        <end position="13"/>
    </location>
</feature>
<feature type="transmembrane region" description="Helical" evidence="7">
    <location>
        <begin position="360"/>
        <end position="378"/>
    </location>
</feature>
<dbReference type="RefSeq" id="WP_345644128.1">
    <property type="nucleotide sequence ID" value="NZ_BAABEP010000009.1"/>
</dbReference>
<evidence type="ECO:0000256" key="5">
    <source>
        <dbReference type="ARBA" id="ARBA00023136"/>
    </source>
</evidence>
<proteinExistence type="predicted"/>
<feature type="region of interest" description="Disordered" evidence="6">
    <location>
        <begin position="1"/>
        <end position="29"/>
    </location>
</feature>
<dbReference type="InterPro" id="IPR002293">
    <property type="entry name" value="AA/rel_permease1"/>
</dbReference>
<keyword evidence="2" id="KW-1003">Cell membrane</keyword>
<keyword evidence="3 7" id="KW-0812">Transmembrane</keyword>